<sequence length="298" mass="33039">MLVNLRTFDSVGGSQGWERLPFHRFFSLRPVRIQLVLGGSALLALLGASPAVQAQQMSSAAAAPSNEDASYRKEFTYGINFNTRGGLIGGISVRSTRMLNQDWARFWSIEGVEVKHPKEQKVSNSVGGQYVLGKTNYMYALRPSVGVQRVIFRKAPDTGVQVNALIGGGPSIALLMPYYIAYDYTERNSQGQPVGSITDVRNEQFDPQIHSTQRILDRAPLFTGVGETKPHVGVHVRGALGFEYGRYRDAVAGVETGFLFEAYTKRLPILRANQVDDNKLNRSFYPSVYLTLYLGHRS</sequence>
<keyword evidence="2" id="KW-1185">Reference proteome</keyword>
<protein>
    <recommendedName>
        <fullName evidence="3">Outer membrane protein beta-barrel domain-containing protein</fullName>
    </recommendedName>
</protein>
<dbReference type="Proteomes" id="UP000198310">
    <property type="component" value="Unassembled WGS sequence"/>
</dbReference>
<reference evidence="2" key="1">
    <citation type="submission" date="2017-06" db="EMBL/GenBank/DDBJ databases">
        <authorList>
            <person name="Varghese N."/>
            <person name="Submissions S."/>
        </authorList>
    </citation>
    <scope>NUCLEOTIDE SEQUENCE [LARGE SCALE GENOMIC DNA]</scope>
    <source>
        <strain evidence="2">DSM 28041</strain>
    </source>
</reference>
<accession>A0A238X336</accession>
<organism evidence="1 2">
    <name type="scientific">Hymenobacter mucosus</name>
    <dbReference type="NCBI Taxonomy" id="1411120"/>
    <lineage>
        <taxon>Bacteria</taxon>
        <taxon>Pseudomonadati</taxon>
        <taxon>Bacteroidota</taxon>
        <taxon>Cytophagia</taxon>
        <taxon>Cytophagales</taxon>
        <taxon>Hymenobacteraceae</taxon>
        <taxon>Hymenobacter</taxon>
    </lineage>
</organism>
<evidence type="ECO:0000313" key="1">
    <source>
        <dbReference type="EMBL" id="SNR53327.1"/>
    </source>
</evidence>
<evidence type="ECO:0000313" key="2">
    <source>
        <dbReference type="Proteomes" id="UP000198310"/>
    </source>
</evidence>
<name>A0A238X336_9BACT</name>
<evidence type="ECO:0008006" key="3">
    <source>
        <dbReference type="Google" id="ProtNLM"/>
    </source>
</evidence>
<gene>
    <name evidence="1" type="ORF">SAMN06269173_103439</name>
</gene>
<dbReference type="AlphaFoldDB" id="A0A238X336"/>
<proteinExistence type="predicted"/>
<dbReference type="EMBL" id="FZNS01000003">
    <property type="protein sequence ID" value="SNR53327.1"/>
    <property type="molecule type" value="Genomic_DNA"/>
</dbReference>